<dbReference type="Proteomes" id="UP000183832">
    <property type="component" value="Unassembled WGS sequence"/>
</dbReference>
<evidence type="ECO:0000313" key="2">
    <source>
        <dbReference type="Proteomes" id="UP000183832"/>
    </source>
</evidence>
<accession>A0A1J1HM20</accession>
<reference evidence="1 2" key="1">
    <citation type="submission" date="2015-04" db="EMBL/GenBank/DDBJ databases">
        <authorList>
            <person name="Syromyatnikov M.Y."/>
            <person name="Popov V.N."/>
        </authorList>
    </citation>
    <scope>NUCLEOTIDE SEQUENCE [LARGE SCALE GENOMIC DNA]</scope>
</reference>
<dbReference type="AlphaFoldDB" id="A0A1J1HM20"/>
<sequence length="74" mass="8370">MEVNNDELFSAIKSLDSVINSEVFCSPANIMWLIKNEASIRHNIKFVKTADLSPLITNKESSMSASYQYQVEDN</sequence>
<protein>
    <submittedName>
        <fullName evidence="1">CLUMA_CG001295, isoform A</fullName>
    </submittedName>
</protein>
<keyword evidence="2" id="KW-1185">Reference proteome</keyword>
<gene>
    <name evidence="1" type="ORF">CLUMA_CG001295</name>
</gene>
<name>A0A1J1HM20_9DIPT</name>
<organism evidence="1 2">
    <name type="scientific">Clunio marinus</name>
    <dbReference type="NCBI Taxonomy" id="568069"/>
    <lineage>
        <taxon>Eukaryota</taxon>
        <taxon>Metazoa</taxon>
        <taxon>Ecdysozoa</taxon>
        <taxon>Arthropoda</taxon>
        <taxon>Hexapoda</taxon>
        <taxon>Insecta</taxon>
        <taxon>Pterygota</taxon>
        <taxon>Neoptera</taxon>
        <taxon>Endopterygota</taxon>
        <taxon>Diptera</taxon>
        <taxon>Nematocera</taxon>
        <taxon>Chironomoidea</taxon>
        <taxon>Chironomidae</taxon>
        <taxon>Clunio</taxon>
    </lineage>
</organism>
<dbReference type="EMBL" id="CVRI01000004">
    <property type="protein sequence ID" value="CRK87494.1"/>
    <property type="molecule type" value="Genomic_DNA"/>
</dbReference>
<proteinExistence type="predicted"/>
<evidence type="ECO:0000313" key="1">
    <source>
        <dbReference type="EMBL" id="CRK87494.1"/>
    </source>
</evidence>